<comment type="caution">
    <text evidence="3">The sequence shown here is derived from an EMBL/GenBank/DDBJ whole genome shotgun (WGS) entry which is preliminary data.</text>
</comment>
<dbReference type="PANTHER" id="PTHR46558:SF11">
    <property type="entry name" value="HTH-TYPE TRANSCRIPTIONAL REGULATOR XRE"/>
    <property type="match status" value="1"/>
</dbReference>
<dbReference type="EMBL" id="SDOZ01000002">
    <property type="protein sequence ID" value="RXZ61301.1"/>
    <property type="molecule type" value="Genomic_DNA"/>
</dbReference>
<dbReference type="AlphaFoldDB" id="A0A4Q2KDF5"/>
<keyword evidence="4" id="KW-1185">Reference proteome</keyword>
<dbReference type="Proteomes" id="UP000291269">
    <property type="component" value="Unassembled WGS sequence"/>
</dbReference>
<dbReference type="PANTHER" id="PTHR46558">
    <property type="entry name" value="TRACRIPTIONAL REGULATORY PROTEIN-RELATED-RELATED"/>
    <property type="match status" value="1"/>
</dbReference>
<dbReference type="InterPro" id="IPR001387">
    <property type="entry name" value="Cro/C1-type_HTH"/>
</dbReference>
<dbReference type="SMART" id="SM00530">
    <property type="entry name" value="HTH_XRE"/>
    <property type="match status" value="1"/>
</dbReference>
<dbReference type="SUPFAM" id="SSF82771">
    <property type="entry name" value="GIY-YIG endonuclease"/>
    <property type="match status" value="1"/>
</dbReference>
<organism evidence="3 4">
    <name type="scientific">Candidatus Borkfalkia ceftriaxoniphila</name>
    <dbReference type="NCBI Taxonomy" id="2508949"/>
    <lineage>
        <taxon>Bacteria</taxon>
        <taxon>Bacillati</taxon>
        <taxon>Bacillota</taxon>
        <taxon>Clostridia</taxon>
        <taxon>Christensenellales</taxon>
        <taxon>Christensenellaceae</taxon>
        <taxon>Candidatus Borkfalkia</taxon>
    </lineage>
</organism>
<dbReference type="InterPro" id="IPR000305">
    <property type="entry name" value="GIY-YIG_endonuc"/>
</dbReference>
<reference evidence="3 4" key="1">
    <citation type="journal article" date="2019" name="Gut">
        <title>Antibiotics-induced monodominance of a novel gut bacterial order.</title>
        <authorList>
            <person name="Hildebrand F."/>
            <person name="Moitinho-Silva L."/>
            <person name="Blasche S."/>
            <person name="Jahn M.T."/>
            <person name="Gossmann T.I."/>
            <person name="Heuerta-Cepas J."/>
            <person name="Hercog R."/>
            <person name="Luetge M."/>
            <person name="Bahram M."/>
            <person name="Pryszlak A."/>
            <person name="Alves R.J."/>
            <person name="Waszak S.M."/>
            <person name="Zhu A."/>
            <person name="Ye L."/>
            <person name="Costea P.I."/>
            <person name="Aalvink S."/>
            <person name="Belzer C."/>
            <person name="Forslund S.K."/>
            <person name="Sunagawa S."/>
            <person name="Hentschel U."/>
            <person name="Merten C."/>
            <person name="Patil K.R."/>
            <person name="Benes V."/>
            <person name="Bork P."/>
        </authorList>
    </citation>
    <scope>NUCLEOTIDE SEQUENCE [LARGE SCALE GENOMIC DNA]</scope>
    <source>
        <strain evidence="3 4">HDS1380</strain>
    </source>
</reference>
<evidence type="ECO:0000259" key="2">
    <source>
        <dbReference type="PROSITE" id="PS50943"/>
    </source>
</evidence>
<dbReference type="OrthoDB" id="2735991at2"/>
<dbReference type="Gene3D" id="1.10.260.40">
    <property type="entry name" value="lambda repressor-like DNA-binding domains"/>
    <property type="match status" value="1"/>
</dbReference>
<dbReference type="PROSITE" id="PS50943">
    <property type="entry name" value="HTH_CROC1"/>
    <property type="match status" value="1"/>
</dbReference>
<dbReference type="Pfam" id="PF01381">
    <property type="entry name" value="HTH_3"/>
    <property type="match status" value="1"/>
</dbReference>
<dbReference type="GO" id="GO:0003677">
    <property type="term" value="F:DNA binding"/>
    <property type="evidence" value="ECO:0007669"/>
    <property type="project" value="UniProtKB-KW"/>
</dbReference>
<accession>A0A4Q2KDF5</accession>
<protein>
    <submittedName>
        <fullName evidence="3">Helix-turn-helix domain-containing protein</fullName>
    </submittedName>
</protein>
<evidence type="ECO:0000313" key="3">
    <source>
        <dbReference type="EMBL" id="RXZ61301.1"/>
    </source>
</evidence>
<gene>
    <name evidence="3" type="ORF">ESZ91_02640</name>
</gene>
<dbReference type="RefSeq" id="WP_129223852.1">
    <property type="nucleotide sequence ID" value="NZ_SDOZ01000002.1"/>
</dbReference>
<dbReference type="SUPFAM" id="SSF47413">
    <property type="entry name" value="lambda repressor-like DNA-binding domains"/>
    <property type="match status" value="1"/>
</dbReference>
<dbReference type="InterPro" id="IPR010982">
    <property type="entry name" value="Lambda_DNA-bd_dom_sf"/>
</dbReference>
<keyword evidence="1" id="KW-0238">DNA-binding</keyword>
<dbReference type="Pfam" id="PF01541">
    <property type="entry name" value="GIY-YIG"/>
    <property type="match status" value="1"/>
</dbReference>
<dbReference type="Gene3D" id="3.40.1440.10">
    <property type="entry name" value="GIY-YIG endonuclease"/>
    <property type="match status" value="1"/>
</dbReference>
<name>A0A4Q2KDF5_9FIRM</name>
<dbReference type="CDD" id="cd00093">
    <property type="entry name" value="HTH_XRE"/>
    <property type="match status" value="1"/>
</dbReference>
<feature type="domain" description="HTH cro/C1-type" evidence="2">
    <location>
        <begin position="121"/>
        <end position="175"/>
    </location>
</feature>
<proteinExistence type="predicted"/>
<dbReference type="InterPro" id="IPR035901">
    <property type="entry name" value="GIY-YIG_endonuc_sf"/>
</dbReference>
<evidence type="ECO:0000313" key="4">
    <source>
        <dbReference type="Proteomes" id="UP000291269"/>
    </source>
</evidence>
<evidence type="ECO:0000256" key="1">
    <source>
        <dbReference type="ARBA" id="ARBA00023125"/>
    </source>
</evidence>
<sequence length="224" mass="25931">MMATDTNNKTETLYTLYILTCIANNKRYIGITDKDPQLRWKGGDGYRTNFELYTDIRKYGWEEGFKHEIVSTNLTLEEAKEAEKVFVKTYDTQNQEKGYNHRGGGICYGGNRPRGSIGEKLKLLRKNKHYTQEKVAEDLGLVRATISNYEVGRRVPSMPDLQLFAQYYGVDFGYFGVSATDPDFELNTRIIEYFKNEAISIEEKIALFNDIILAYTKYIIEDEE</sequence>